<proteinExistence type="predicted"/>
<name>A0A268P3C9_SHOCL</name>
<accession>A0A268P3C9</accession>
<comment type="caution">
    <text evidence="1">The sequence shown here is derived from an EMBL/GenBank/DDBJ whole genome shotgun (WGS) entry which is preliminary data.</text>
</comment>
<dbReference type="EMBL" id="NPCC01000005">
    <property type="protein sequence ID" value="PAE90019.1"/>
    <property type="molecule type" value="Genomic_DNA"/>
</dbReference>
<dbReference type="RefSeq" id="WP_011246958.1">
    <property type="nucleotide sequence ID" value="NZ_BOQQ01000003.1"/>
</dbReference>
<evidence type="ECO:0000313" key="1">
    <source>
        <dbReference type="EMBL" id="PAE90019.1"/>
    </source>
</evidence>
<protein>
    <submittedName>
        <fullName evidence="1">Uncharacterized protein</fullName>
    </submittedName>
</protein>
<reference evidence="1 2" key="1">
    <citation type="submission" date="2017-07" db="EMBL/GenBank/DDBJ databases">
        <title>Isolation and whole genome analysis of endospore-forming bacteria from heroin.</title>
        <authorList>
            <person name="Kalinowski J."/>
            <person name="Ahrens B."/>
            <person name="Al-Dilaimi A."/>
            <person name="Winkler A."/>
            <person name="Wibberg D."/>
            <person name="Schleenbecker U."/>
            <person name="Ruckert C."/>
            <person name="Wolfel R."/>
            <person name="Grass G."/>
        </authorList>
    </citation>
    <scope>NUCLEOTIDE SEQUENCE [LARGE SCALE GENOMIC DNA]</scope>
    <source>
        <strain evidence="1 2">7539</strain>
    </source>
</reference>
<dbReference type="AlphaFoldDB" id="A0A268P3C9"/>
<dbReference type="Proteomes" id="UP000216207">
    <property type="component" value="Unassembled WGS sequence"/>
</dbReference>
<evidence type="ECO:0000313" key="2">
    <source>
        <dbReference type="Proteomes" id="UP000216207"/>
    </source>
</evidence>
<organism evidence="1 2">
    <name type="scientific">Shouchella clausii</name>
    <name type="common">Alkalihalobacillus clausii</name>
    <dbReference type="NCBI Taxonomy" id="79880"/>
    <lineage>
        <taxon>Bacteria</taxon>
        <taxon>Bacillati</taxon>
        <taxon>Bacillota</taxon>
        <taxon>Bacilli</taxon>
        <taxon>Bacillales</taxon>
        <taxon>Bacillaceae</taxon>
        <taxon>Shouchella</taxon>
    </lineage>
</organism>
<gene>
    <name evidence="1" type="ORF">CHH72_03270</name>
</gene>
<sequence>MIRIDTYTRHQAAFTNVSLFHVDVLPDWIVVQLAFELDPPLADMEAPGAQLIIAKDGSLIEATFQEERCDEPTIQLEEEEAKQLQSIAAKNWELIPNPKDGNAF</sequence>